<dbReference type="PANTHER" id="PTHR24126">
    <property type="entry name" value="ANKYRIN REPEAT, PH AND SEC7 DOMAIN CONTAINING PROTEIN SECG-RELATED"/>
    <property type="match status" value="1"/>
</dbReference>
<dbReference type="EMBL" id="AUSU01004363">
    <property type="protein sequence ID" value="EPS65208.1"/>
    <property type="molecule type" value="Genomic_DNA"/>
</dbReference>
<feature type="non-terminal residue" evidence="4">
    <location>
        <position position="1"/>
    </location>
</feature>
<feature type="repeat" description="ANK" evidence="3">
    <location>
        <begin position="209"/>
        <end position="241"/>
    </location>
</feature>
<evidence type="ECO:0000313" key="4">
    <source>
        <dbReference type="EMBL" id="EPS65208.1"/>
    </source>
</evidence>
<dbReference type="PROSITE" id="PS50088">
    <property type="entry name" value="ANK_REPEAT"/>
    <property type="match status" value="1"/>
</dbReference>
<evidence type="ECO:0000256" key="3">
    <source>
        <dbReference type="PROSITE-ProRule" id="PRU00023"/>
    </source>
</evidence>
<dbReference type="Proteomes" id="UP000015453">
    <property type="component" value="Unassembled WGS sequence"/>
</dbReference>
<dbReference type="AlphaFoldDB" id="S8DQ17"/>
<dbReference type="Pfam" id="PF12796">
    <property type="entry name" value="Ank_2"/>
    <property type="match status" value="1"/>
</dbReference>
<feature type="non-terminal residue" evidence="4">
    <location>
        <position position="385"/>
    </location>
</feature>
<dbReference type="PROSITE" id="PS50297">
    <property type="entry name" value="ANK_REP_REGION"/>
    <property type="match status" value="1"/>
</dbReference>
<name>S8DQ17_9LAMI</name>
<dbReference type="PANTHER" id="PTHR24126:SF40">
    <property type="entry name" value="ANKYRIN REPEAT FAMILY PROTEIN"/>
    <property type="match status" value="1"/>
</dbReference>
<keyword evidence="5" id="KW-1185">Reference proteome</keyword>
<reference evidence="4 5" key="1">
    <citation type="journal article" date="2013" name="BMC Genomics">
        <title>The miniature genome of a carnivorous plant Genlisea aurea contains a low number of genes and short non-coding sequences.</title>
        <authorList>
            <person name="Leushkin E.V."/>
            <person name="Sutormin R.A."/>
            <person name="Nabieva E.R."/>
            <person name="Penin A.A."/>
            <person name="Kondrashov A.S."/>
            <person name="Logacheva M.D."/>
        </authorList>
    </citation>
    <scope>NUCLEOTIDE SEQUENCE [LARGE SCALE GENOMIC DNA]</scope>
</reference>
<dbReference type="OrthoDB" id="5314041at2759"/>
<dbReference type="SUPFAM" id="SSF48403">
    <property type="entry name" value="Ankyrin repeat"/>
    <property type="match status" value="1"/>
</dbReference>
<protein>
    <submittedName>
        <fullName evidence="4">Uncharacterized protein</fullName>
    </submittedName>
</protein>
<proteinExistence type="predicted"/>
<sequence length="385" mass="42674">FLPLRWETAGEEWWFASPIDWAAANGCYELVRELVLLDGDQLAKLTSLSRIRRLECLWDDVDDRRFKSVAKSRSKIANKFLRESERNRGHNSLIRAGYGGWLLYSAAAAGDAAFAKELLGRDPLLVFGGGEYGVSDVLYAAARSRSCRVFRLVFNSAVSAKKEKDELFRIFRWEITNRAVHAAARGGSWEILREGLCDGSELLNYRDVNGSTVLHAAAAAGRIEVVKNLISSFQIINSIDNEGNTALNIAAFHGHLPVVKHILTNFPSAASLTNNNGDTFLHMAIYGFKSRSFRSMKQQSDLMKALILSVDEDIINVQNMEGRAPIHSAVAENLQCEIVEMMLSIPYIDLNACDSNGNTPLDLLIQRPSSPSKEILIKKIRSAGG</sequence>
<evidence type="ECO:0000313" key="5">
    <source>
        <dbReference type="Proteomes" id="UP000015453"/>
    </source>
</evidence>
<dbReference type="InterPro" id="IPR002110">
    <property type="entry name" value="Ankyrin_rpt"/>
</dbReference>
<evidence type="ECO:0000256" key="2">
    <source>
        <dbReference type="ARBA" id="ARBA00023043"/>
    </source>
</evidence>
<accession>S8DQ17</accession>
<dbReference type="SMART" id="SM00248">
    <property type="entry name" value="ANK"/>
    <property type="match status" value="6"/>
</dbReference>
<keyword evidence="2 3" id="KW-0040">ANK repeat</keyword>
<comment type="caution">
    <text evidence="4">The sequence shown here is derived from an EMBL/GenBank/DDBJ whole genome shotgun (WGS) entry which is preliminary data.</text>
</comment>
<keyword evidence="1" id="KW-0677">Repeat</keyword>
<dbReference type="InterPro" id="IPR036770">
    <property type="entry name" value="Ankyrin_rpt-contain_sf"/>
</dbReference>
<dbReference type="Gene3D" id="1.25.40.20">
    <property type="entry name" value="Ankyrin repeat-containing domain"/>
    <property type="match status" value="1"/>
</dbReference>
<evidence type="ECO:0000256" key="1">
    <source>
        <dbReference type="ARBA" id="ARBA00022737"/>
    </source>
</evidence>
<gene>
    <name evidence="4" type="ORF">M569_09568</name>
</gene>
<organism evidence="4 5">
    <name type="scientific">Genlisea aurea</name>
    <dbReference type="NCBI Taxonomy" id="192259"/>
    <lineage>
        <taxon>Eukaryota</taxon>
        <taxon>Viridiplantae</taxon>
        <taxon>Streptophyta</taxon>
        <taxon>Embryophyta</taxon>
        <taxon>Tracheophyta</taxon>
        <taxon>Spermatophyta</taxon>
        <taxon>Magnoliopsida</taxon>
        <taxon>eudicotyledons</taxon>
        <taxon>Gunneridae</taxon>
        <taxon>Pentapetalae</taxon>
        <taxon>asterids</taxon>
        <taxon>lamiids</taxon>
        <taxon>Lamiales</taxon>
        <taxon>Lentibulariaceae</taxon>
        <taxon>Genlisea</taxon>
    </lineage>
</organism>